<dbReference type="InterPro" id="IPR020628">
    <property type="entry name" value="Formate_THF_ligase_CS"/>
</dbReference>
<dbReference type="InterPro" id="IPR000559">
    <property type="entry name" value="Formate_THF_ligase"/>
</dbReference>
<evidence type="ECO:0000256" key="4">
    <source>
        <dbReference type="ARBA" id="ARBA00022741"/>
    </source>
</evidence>
<reference evidence="9 10" key="1">
    <citation type="submission" date="2014-02" db="EMBL/GenBank/DDBJ databases">
        <title>Kosmotoga genome sequencing.</title>
        <authorList>
            <person name="Pollo S.M."/>
            <person name="Charchuk R."/>
            <person name="Nesbo C.L."/>
        </authorList>
    </citation>
    <scope>NUCLEOTIDE SEQUENCE [LARGE SCALE GENOMIC DNA]</scope>
    <source>
        <strain evidence="9 10">S304</strain>
    </source>
</reference>
<evidence type="ECO:0000256" key="6">
    <source>
        <dbReference type="ARBA" id="ARBA00049033"/>
    </source>
</evidence>
<dbReference type="InterPro" id="IPR027417">
    <property type="entry name" value="P-loop_NTPase"/>
</dbReference>
<dbReference type="RefSeq" id="WP_153019668.1">
    <property type="nucleotide sequence ID" value="NZ_JFHK01000002.1"/>
</dbReference>
<keyword evidence="4 8" id="KW-0547">Nucleotide-binding</keyword>
<name>A0A176K3Y3_9BACT</name>
<dbReference type="NCBIfam" id="NF010030">
    <property type="entry name" value="PRK13505.1"/>
    <property type="match status" value="1"/>
</dbReference>
<dbReference type="CDD" id="cd00477">
    <property type="entry name" value="FTHFS"/>
    <property type="match status" value="1"/>
</dbReference>
<feature type="binding site" evidence="8">
    <location>
        <begin position="65"/>
        <end position="72"/>
    </location>
    <ligand>
        <name>ATP</name>
        <dbReference type="ChEBI" id="CHEBI:30616"/>
    </ligand>
</feature>
<comment type="similarity">
    <text evidence="7 8">Belongs to the formate--tetrahydrofolate ligase family.</text>
</comment>
<dbReference type="Gene3D" id="3.30.1510.10">
    <property type="entry name" value="Domain 2, N(10)-formyltetrahydrofolate synthetase"/>
    <property type="match status" value="1"/>
</dbReference>
<dbReference type="STRING" id="1453497.AT15_02535"/>
<dbReference type="GO" id="GO:0004329">
    <property type="term" value="F:formate-tetrahydrofolate ligase activity"/>
    <property type="evidence" value="ECO:0007669"/>
    <property type="project" value="UniProtKB-UniRule"/>
</dbReference>
<dbReference type="PROSITE" id="PS00721">
    <property type="entry name" value="FTHFS_1"/>
    <property type="match status" value="1"/>
</dbReference>
<dbReference type="Gene3D" id="3.40.50.300">
    <property type="entry name" value="P-loop containing nucleotide triphosphate hydrolases"/>
    <property type="match status" value="1"/>
</dbReference>
<keyword evidence="10" id="KW-1185">Reference proteome</keyword>
<dbReference type="EMBL" id="JFHK01000002">
    <property type="protein sequence ID" value="OAA31722.1"/>
    <property type="molecule type" value="Genomic_DNA"/>
</dbReference>
<evidence type="ECO:0000256" key="2">
    <source>
        <dbReference type="ARBA" id="ARBA00022563"/>
    </source>
</evidence>
<evidence type="ECO:0000256" key="1">
    <source>
        <dbReference type="ARBA" id="ARBA00004777"/>
    </source>
</evidence>
<organism evidence="9 10">
    <name type="scientific">Kosmotoga arenicorallina S304</name>
    <dbReference type="NCBI Taxonomy" id="1453497"/>
    <lineage>
        <taxon>Bacteria</taxon>
        <taxon>Thermotogati</taxon>
        <taxon>Thermotogota</taxon>
        <taxon>Thermotogae</taxon>
        <taxon>Kosmotogales</taxon>
        <taxon>Kosmotogaceae</taxon>
        <taxon>Kosmotoga</taxon>
    </lineage>
</organism>
<dbReference type="EC" id="6.3.4.3" evidence="8"/>
<keyword evidence="5 8" id="KW-0067">ATP-binding</keyword>
<dbReference type="AlphaFoldDB" id="A0A176K3Y3"/>
<accession>A0A176K3Y3</accession>
<gene>
    <name evidence="8" type="primary">fhs</name>
    <name evidence="9" type="ORF">AT15_02535</name>
</gene>
<keyword evidence="2 8" id="KW-0554">One-carbon metabolism</keyword>
<dbReference type="FunFam" id="3.30.1510.10:FF:000001">
    <property type="entry name" value="Formate--tetrahydrofolate ligase"/>
    <property type="match status" value="1"/>
</dbReference>
<dbReference type="HAMAP" id="MF_01543">
    <property type="entry name" value="FTHFS"/>
    <property type="match status" value="1"/>
</dbReference>
<dbReference type="SUPFAM" id="SSF52540">
    <property type="entry name" value="P-loop containing nucleoside triphosphate hydrolases"/>
    <property type="match status" value="1"/>
</dbReference>
<comment type="catalytic activity">
    <reaction evidence="6 8">
        <text>(6S)-5,6,7,8-tetrahydrofolate + formate + ATP = (6R)-10-formyltetrahydrofolate + ADP + phosphate</text>
        <dbReference type="Rhea" id="RHEA:20221"/>
        <dbReference type="ChEBI" id="CHEBI:15740"/>
        <dbReference type="ChEBI" id="CHEBI:30616"/>
        <dbReference type="ChEBI" id="CHEBI:43474"/>
        <dbReference type="ChEBI" id="CHEBI:57453"/>
        <dbReference type="ChEBI" id="CHEBI:195366"/>
        <dbReference type="ChEBI" id="CHEBI:456216"/>
        <dbReference type="EC" id="6.3.4.3"/>
    </reaction>
</comment>
<evidence type="ECO:0000256" key="8">
    <source>
        <dbReference type="HAMAP-Rule" id="MF_01543"/>
    </source>
</evidence>
<evidence type="ECO:0000256" key="5">
    <source>
        <dbReference type="ARBA" id="ARBA00022840"/>
    </source>
</evidence>
<proteinExistence type="inferred from homology"/>
<dbReference type="Proteomes" id="UP000077339">
    <property type="component" value="Unassembled WGS sequence"/>
</dbReference>
<dbReference type="UniPathway" id="UPA00193"/>
<evidence type="ECO:0000313" key="9">
    <source>
        <dbReference type="EMBL" id="OAA31722.1"/>
    </source>
</evidence>
<dbReference type="Pfam" id="PF01268">
    <property type="entry name" value="FTHFS"/>
    <property type="match status" value="1"/>
</dbReference>
<evidence type="ECO:0000256" key="3">
    <source>
        <dbReference type="ARBA" id="ARBA00022598"/>
    </source>
</evidence>
<dbReference type="OrthoDB" id="9761733at2"/>
<sequence>MMNDLEIARQAKLLPITEVAKKAGIPKEYLKLFGDNVAKVSHKYLEALKEEPDGKLVLVTAITPTSAGEGKTTTSIGLAMALNKIGKRTFVTLREPSLGPVMGIKGGAAGGGYAQVLPMEEINLHFTGDIHAITTAHNLLSASIDAHIKFGNKLELDPTRIYWPRAMDMNDRALRNIVIGLGGRSNGHPREDGFIITAASEVMAILCLAKDIEDLKNRLGNIIISLSKGGDFVRVKDLNIQGAMAAVLKDAINPNLVQTIEGTPAFVHGGPFANIAHGTNSIIATKMALKLSDFVVTEAGFGADLGGEKFLDFVSQVGNFKPSAVVLVASIRALKLNGGANKKSLEIEDTDALRKGFENLKVHYENMRKFRLPVVVAINDFPDDTVAEKKLLADLCDKNDIPFEISTVWKDGGNGGIALAKRVVELSNTGSEYQPLIPLDAPIEEKLSTITKEVYRAGSYSFEPKAKSMLRILKKQGFGNYPVIVAKTQYSISDDAKKLGVPKGYNFQIRDLALSAGAGFVVAVSGDIMLMPGLPMESNAQRIDIDGNGEIIGLF</sequence>
<protein>
    <recommendedName>
        <fullName evidence="8">Formate--tetrahydrofolate ligase</fullName>
        <ecNumber evidence="8">6.3.4.3</ecNumber>
    </recommendedName>
    <alternativeName>
        <fullName evidence="8">Formyltetrahydrofolate synthetase</fullName>
        <shortName evidence="8">FHS</shortName>
        <shortName evidence="8">FTHFS</shortName>
    </alternativeName>
</protein>
<dbReference type="PROSITE" id="PS00722">
    <property type="entry name" value="FTHFS_2"/>
    <property type="match status" value="1"/>
</dbReference>
<dbReference type="Gene3D" id="3.10.410.10">
    <property type="entry name" value="Formyltetrahydrofolate synthetase, domain 3"/>
    <property type="match status" value="1"/>
</dbReference>
<comment type="caution">
    <text evidence="9">The sequence shown here is derived from an EMBL/GenBank/DDBJ whole genome shotgun (WGS) entry which is preliminary data.</text>
</comment>
<dbReference type="GO" id="GO:0005524">
    <property type="term" value="F:ATP binding"/>
    <property type="evidence" value="ECO:0007669"/>
    <property type="project" value="UniProtKB-UniRule"/>
</dbReference>
<dbReference type="PATRIC" id="fig|1453497.3.peg.503"/>
<evidence type="ECO:0000313" key="10">
    <source>
        <dbReference type="Proteomes" id="UP000077339"/>
    </source>
</evidence>
<keyword evidence="3 8" id="KW-0436">Ligase</keyword>
<dbReference type="GO" id="GO:0035999">
    <property type="term" value="P:tetrahydrofolate interconversion"/>
    <property type="evidence" value="ECO:0007669"/>
    <property type="project" value="UniProtKB-UniRule"/>
</dbReference>
<evidence type="ECO:0000256" key="7">
    <source>
        <dbReference type="ARBA" id="ARBA00061363"/>
    </source>
</evidence>
<comment type="pathway">
    <text evidence="1 8">One-carbon metabolism; tetrahydrofolate interconversion.</text>
</comment>